<dbReference type="Proteomes" id="UP000295621">
    <property type="component" value="Unassembled WGS sequence"/>
</dbReference>
<sequence length="266" mass="29883">MPLSMTFVGTATMVLRLGDFTVLTDPNFLHRGQRVHLGYGLFSKRRTEPAMQPDDLPPLTAVLLSHLHGDHFDRVARSRLPHELPIVTTPHAAGRLRRWGFEDSVALETWTSHEFTGDDQTLRITSVPGTHGPGLVGRLLPPVMGSIVEVERAGTTLSRFYITGDTLYRPTLREITERFPALDAMVIHLGGTRALGVLVTMDHRQGADLVELIAPPITIPIHYNDYTVFRSPLADFIAEVRRRRLPGQLRTVQRGQTIRLPSRERR</sequence>
<dbReference type="GO" id="GO:0016787">
    <property type="term" value="F:hydrolase activity"/>
    <property type="evidence" value="ECO:0007669"/>
    <property type="project" value="UniProtKB-KW"/>
</dbReference>
<evidence type="ECO:0000313" key="3">
    <source>
        <dbReference type="Proteomes" id="UP000295621"/>
    </source>
</evidence>
<keyword evidence="2" id="KW-0378">Hydrolase</keyword>
<dbReference type="AlphaFoldDB" id="A0A4R4RNW0"/>
<organism evidence="2 3">
    <name type="scientific">Jiangella ureilytica</name>
    <dbReference type="NCBI Taxonomy" id="2530374"/>
    <lineage>
        <taxon>Bacteria</taxon>
        <taxon>Bacillati</taxon>
        <taxon>Actinomycetota</taxon>
        <taxon>Actinomycetes</taxon>
        <taxon>Jiangellales</taxon>
        <taxon>Jiangellaceae</taxon>
        <taxon>Jiangella</taxon>
    </lineage>
</organism>
<proteinExistence type="predicted"/>
<protein>
    <submittedName>
        <fullName evidence="2">MBL fold metallo-hydrolase</fullName>
    </submittedName>
</protein>
<keyword evidence="3" id="KW-1185">Reference proteome</keyword>
<dbReference type="InterPro" id="IPR050114">
    <property type="entry name" value="UPF0173_UPF0282_UlaG_hydrolase"/>
</dbReference>
<dbReference type="PANTHER" id="PTHR43546:SF7">
    <property type="entry name" value="METALLO-BETA-LACTAMASE DOMAIN-CONTAINING PROTEIN"/>
    <property type="match status" value="1"/>
</dbReference>
<dbReference type="InterPro" id="IPR001279">
    <property type="entry name" value="Metallo-B-lactamas"/>
</dbReference>
<accession>A0A4R4RNW0</accession>
<evidence type="ECO:0000259" key="1">
    <source>
        <dbReference type="Pfam" id="PF12706"/>
    </source>
</evidence>
<dbReference type="InterPro" id="IPR036866">
    <property type="entry name" value="RibonucZ/Hydroxyglut_hydro"/>
</dbReference>
<gene>
    <name evidence="2" type="ORF">E1212_15275</name>
</gene>
<dbReference type="Pfam" id="PF12706">
    <property type="entry name" value="Lactamase_B_2"/>
    <property type="match status" value="1"/>
</dbReference>
<reference evidence="2 3" key="1">
    <citation type="submission" date="2019-02" db="EMBL/GenBank/DDBJ databases">
        <title>Draft genome sequences of novel Actinobacteria.</title>
        <authorList>
            <person name="Sahin N."/>
            <person name="Ay H."/>
            <person name="Saygin H."/>
        </authorList>
    </citation>
    <scope>NUCLEOTIDE SEQUENCE [LARGE SCALE GENOMIC DNA]</scope>
    <source>
        <strain evidence="2 3">KC603</strain>
    </source>
</reference>
<comment type="caution">
    <text evidence="2">The sequence shown here is derived from an EMBL/GenBank/DDBJ whole genome shotgun (WGS) entry which is preliminary data.</text>
</comment>
<dbReference type="EMBL" id="SMKL01000031">
    <property type="protein sequence ID" value="TDC50392.1"/>
    <property type="molecule type" value="Genomic_DNA"/>
</dbReference>
<feature type="domain" description="Metallo-beta-lactamase" evidence="1">
    <location>
        <begin position="22"/>
        <end position="223"/>
    </location>
</feature>
<evidence type="ECO:0000313" key="2">
    <source>
        <dbReference type="EMBL" id="TDC50392.1"/>
    </source>
</evidence>
<dbReference type="RefSeq" id="WP_131983913.1">
    <property type="nucleotide sequence ID" value="NZ_SMKL01000031.1"/>
</dbReference>
<name>A0A4R4RNW0_9ACTN</name>
<dbReference type="SUPFAM" id="SSF56281">
    <property type="entry name" value="Metallo-hydrolase/oxidoreductase"/>
    <property type="match status" value="1"/>
</dbReference>
<dbReference type="PANTHER" id="PTHR43546">
    <property type="entry name" value="UPF0173 METAL-DEPENDENT HYDROLASE MJ1163-RELATED"/>
    <property type="match status" value="1"/>
</dbReference>
<dbReference type="Gene3D" id="3.60.15.10">
    <property type="entry name" value="Ribonuclease Z/Hydroxyacylglutathione hydrolase-like"/>
    <property type="match status" value="1"/>
</dbReference>
<dbReference type="OrthoDB" id="3204284at2"/>